<proteinExistence type="predicted"/>
<protein>
    <submittedName>
        <fullName evidence="1">Uncharacterized protein</fullName>
    </submittedName>
</protein>
<gene>
    <name evidence="1" type="ORF">IHQ72_34720</name>
</gene>
<evidence type="ECO:0000313" key="2">
    <source>
        <dbReference type="Proteomes" id="UP001058098"/>
    </source>
</evidence>
<dbReference type="EMBL" id="CP062229">
    <property type="protein sequence ID" value="UVC15523.1"/>
    <property type="molecule type" value="Genomic_DNA"/>
</dbReference>
<name>A0ABY5QWR1_9HYPH</name>
<evidence type="ECO:0000313" key="1">
    <source>
        <dbReference type="EMBL" id="UVC15523.1"/>
    </source>
</evidence>
<sequence>MSAPLQKPNSLDVRQAIVRYLIDHVDNPSVSIVEVISAVRKMFPLCELTDWQIGDLIARSAIDAGFAVEFDAADPRRHRRNVCHDV</sequence>
<reference evidence="1" key="1">
    <citation type="submission" date="2020-09" db="EMBL/GenBank/DDBJ databases">
        <title>Rhizobia associated with sainfoin plants.</title>
        <authorList>
            <person name="Asharfi S."/>
            <person name="Kuzmanovic N."/>
            <person name="Bunk B."/>
            <person name="Sproeer C."/>
            <person name="Becker M."/>
            <person name="Thuenen T."/>
        </authorList>
    </citation>
    <scope>NUCLEOTIDE SEQUENCE</scope>
    <source>
        <strain evidence="1">OM4</strain>
    </source>
</reference>
<dbReference type="Proteomes" id="UP001058098">
    <property type="component" value="Chromosome"/>
</dbReference>
<accession>A0ABY5QWR1</accession>
<keyword evidence="2" id="KW-1185">Reference proteome</keyword>
<dbReference type="RefSeq" id="WP_258120407.1">
    <property type="nucleotide sequence ID" value="NZ_CP062229.1"/>
</dbReference>
<organism evidence="1 2">
    <name type="scientific">Mesorhizobium onobrychidis</name>
    <dbReference type="NCBI Taxonomy" id="2775404"/>
    <lineage>
        <taxon>Bacteria</taxon>
        <taxon>Pseudomonadati</taxon>
        <taxon>Pseudomonadota</taxon>
        <taxon>Alphaproteobacteria</taxon>
        <taxon>Hyphomicrobiales</taxon>
        <taxon>Phyllobacteriaceae</taxon>
        <taxon>Mesorhizobium</taxon>
    </lineage>
</organism>